<evidence type="ECO:0000313" key="1">
    <source>
        <dbReference type="EMBL" id="BDI28862.1"/>
    </source>
</evidence>
<dbReference type="InterPro" id="IPR011453">
    <property type="entry name" value="DUF1559"/>
</dbReference>
<dbReference type="PROSITE" id="PS00409">
    <property type="entry name" value="PROKAR_NTER_METHYL"/>
    <property type="match status" value="1"/>
</dbReference>
<dbReference type="InterPro" id="IPR045584">
    <property type="entry name" value="Pilin-like"/>
</dbReference>
<dbReference type="PANTHER" id="PTHR30093:SF2">
    <property type="entry name" value="TYPE II SECRETION SYSTEM PROTEIN H"/>
    <property type="match status" value="1"/>
</dbReference>
<dbReference type="AlphaFoldDB" id="A0A402CU59"/>
<evidence type="ECO:0000313" key="2">
    <source>
        <dbReference type="Proteomes" id="UP000287394"/>
    </source>
</evidence>
<dbReference type="RefSeq" id="WP_119320918.1">
    <property type="nucleotide sequence ID" value="NZ_AP025739.1"/>
</dbReference>
<dbReference type="EMBL" id="AP025739">
    <property type="protein sequence ID" value="BDI28862.1"/>
    <property type="molecule type" value="Genomic_DNA"/>
</dbReference>
<dbReference type="PANTHER" id="PTHR30093">
    <property type="entry name" value="GENERAL SECRETION PATHWAY PROTEIN G"/>
    <property type="match status" value="1"/>
</dbReference>
<name>A0A402CU59_9BACT</name>
<dbReference type="Pfam" id="PF07596">
    <property type="entry name" value="SBP_bac_10"/>
    <property type="match status" value="1"/>
</dbReference>
<dbReference type="Gene3D" id="3.30.700.10">
    <property type="entry name" value="Glycoprotein, Type 4 Pilin"/>
    <property type="match status" value="1"/>
</dbReference>
<dbReference type="InterPro" id="IPR027558">
    <property type="entry name" value="Pre_pil_HX9DG_C"/>
</dbReference>
<gene>
    <name evidence="1" type="ORF">CCAX7_009130</name>
</gene>
<keyword evidence="2" id="KW-1185">Reference proteome</keyword>
<dbReference type="Pfam" id="PF07963">
    <property type="entry name" value="N_methyl"/>
    <property type="match status" value="1"/>
</dbReference>
<dbReference type="InterPro" id="IPR012902">
    <property type="entry name" value="N_methyl_site"/>
</dbReference>
<organism evidence="1 2">
    <name type="scientific">Capsulimonas corticalis</name>
    <dbReference type="NCBI Taxonomy" id="2219043"/>
    <lineage>
        <taxon>Bacteria</taxon>
        <taxon>Bacillati</taxon>
        <taxon>Armatimonadota</taxon>
        <taxon>Armatimonadia</taxon>
        <taxon>Capsulimonadales</taxon>
        <taxon>Capsulimonadaceae</taxon>
        <taxon>Capsulimonas</taxon>
    </lineage>
</organism>
<dbReference type="Proteomes" id="UP000287394">
    <property type="component" value="Chromosome"/>
</dbReference>
<proteinExistence type="predicted"/>
<dbReference type="NCBIfam" id="TIGR04294">
    <property type="entry name" value="pre_pil_HX9DG"/>
    <property type="match status" value="1"/>
</dbReference>
<dbReference type="NCBIfam" id="TIGR02532">
    <property type="entry name" value="IV_pilin_GFxxxE"/>
    <property type="match status" value="1"/>
</dbReference>
<accession>A0A402CU59</accession>
<sequence length="281" mass="30199">MKNTQRQGFTLIELLVVIAIIAILAAILFPVFAQAREKARQSSCASNEKQIGLAILQYAQDNEETLPLANYVNPDGSNGSWNYAVDPYIKGGIAVVQADNGTLHKSVYTCPDFNGDAPEGVFSASFPSVSSSGAKTGQPFKSYVVNENFLSPLAVSTPATDHFKRPSATLAQIKSPSSVVLLAEGRGDVLYTTGNDTSTEPTDSPDENFHDWGNYISARARHAGGSEYLLMDGHVKWFRAPSPNYADSAKTLPNASASGVVWSQAQYPTASAWFLEDPNAQ</sequence>
<reference evidence="1 2" key="1">
    <citation type="journal article" date="2019" name="Int. J. Syst. Evol. Microbiol.">
        <title>Capsulimonas corticalis gen. nov., sp. nov., an aerobic capsulated bacterium, of a novel bacterial order, Capsulimonadales ord. nov., of the class Armatimonadia of the phylum Armatimonadetes.</title>
        <authorList>
            <person name="Li J."/>
            <person name="Kudo C."/>
            <person name="Tonouchi A."/>
        </authorList>
    </citation>
    <scope>NUCLEOTIDE SEQUENCE [LARGE SCALE GENOMIC DNA]</scope>
    <source>
        <strain evidence="1 2">AX-7</strain>
    </source>
</reference>
<dbReference type="KEGG" id="ccot:CCAX7_009130"/>
<dbReference type="OrthoDB" id="249920at2"/>
<protein>
    <submittedName>
        <fullName evidence="1">Uncharacterized protein</fullName>
    </submittedName>
</protein>
<dbReference type="SUPFAM" id="SSF54523">
    <property type="entry name" value="Pili subunits"/>
    <property type="match status" value="1"/>
</dbReference>